<comment type="caution">
    <text evidence="7">The sequence shown here is derived from an EMBL/GenBank/DDBJ whole genome shotgun (WGS) entry which is preliminary data.</text>
</comment>
<sequence>MPKREVVLHVNGEERVVHIRSADVLLDVLRVQLGLTGAKPGCENGDCGACTVLVGGQPYKSCIMLAIEGVGQSITTVEGLRDAPVQRAFASCYAFQCGYCTPGLIMNAHALVERGLAFDEREVQEWLESNICRCTSYEEIEKAVKSLCPPR</sequence>
<keyword evidence="4" id="KW-0408">Iron</keyword>
<dbReference type="InterPro" id="IPR036884">
    <property type="entry name" value="2Fe-2S-bd_dom_sf"/>
</dbReference>
<dbReference type="RefSeq" id="WP_275477043.1">
    <property type="nucleotide sequence ID" value="NZ_CP162940.1"/>
</dbReference>
<evidence type="ECO:0000256" key="2">
    <source>
        <dbReference type="ARBA" id="ARBA00022723"/>
    </source>
</evidence>
<dbReference type="InterPro" id="IPR036010">
    <property type="entry name" value="2Fe-2S_ferredoxin-like_sf"/>
</dbReference>
<dbReference type="InterPro" id="IPR006058">
    <property type="entry name" value="2Fe2S_fd_BS"/>
</dbReference>
<dbReference type="InterPro" id="IPR002888">
    <property type="entry name" value="2Fe-2S-bd"/>
</dbReference>
<proteinExistence type="predicted"/>
<dbReference type="PROSITE" id="PS00197">
    <property type="entry name" value="2FE2S_FER_1"/>
    <property type="match status" value="1"/>
</dbReference>
<dbReference type="CDD" id="cd00207">
    <property type="entry name" value="fer2"/>
    <property type="match status" value="1"/>
</dbReference>
<dbReference type="EMBL" id="JBDXSU010000007">
    <property type="protein sequence ID" value="MFB5190779.1"/>
    <property type="molecule type" value="Genomic_DNA"/>
</dbReference>
<evidence type="ECO:0000259" key="6">
    <source>
        <dbReference type="PROSITE" id="PS51085"/>
    </source>
</evidence>
<evidence type="ECO:0000313" key="8">
    <source>
        <dbReference type="Proteomes" id="UP001579974"/>
    </source>
</evidence>
<reference evidence="7 8" key="1">
    <citation type="journal article" date="2024" name="Int. J. Mol. Sci.">
        <title>Exploration of Alicyclobacillus spp. Genome in Search of Antibiotic Resistance.</title>
        <authorList>
            <person name="Bucka-Kolendo J."/>
            <person name="Kiousi D.E."/>
            <person name="Dekowska A."/>
            <person name="Mikolajczuk-Szczyrba A."/>
            <person name="Karadedos D.M."/>
            <person name="Michael P."/>
            <person name="Galanis A."/>
            <person name="Sokolowska B."/>
        </authorList>
    </citation>
    <scope>NUCLEOTIDE SEQUENCE [LARGE SCALE GENOMIC DNA]</scope>
    <source>
        <strain evidence="7 8">KKP 3000</strain>
    </source>
</reference>
<dbReference type="Proteomes" id="UP001579974">
    <property type="component" value="Unassembled WGS sequence"/>
</dbReference>
<evidence type="ECO:0000313" key="7">
    <source>
        <dbReference type="EMBL" id="MFB5190779.1"/>
    </source>
</evidence>
<keyword evidence="3" id="KW-0560">Oxidoreductase</keyword>
<dbReference type="SUPFAM" id="SSF54292">
    <property type="entry name" value="2Fe-2S ferredoxin-like"/>
    <property type="match status" value="1"/>
</dbReference>
<dbReference type="Pfam" id="PF00111">
    <property type="entry name" value="Fer2"/>
    <property type="match status" value="1"/>
</dbReference>
<dbReference type="InterPro" id="IPR001041">
    <property type="entry name" value="2Fe-2S_ferredoxin-type"/>
</dbReference>
<keyword evidence="2" id="KW-0479">Metal-binding</keyword>
<feature type="domain" description="2Fe-2S ferredoxin-type" evidence="6">
    <location>
        <begin position="4"/>
        <end position="80"/>
    </location>
</feature>
<keyword evidence="5" id="KW-0411">Iron-sulfur</keyword>
<organism evidence="7 8">
    <name type="scientific">Alicyclobacillus fastidiosus</name>
    <dbReference type="NCBI Taxonomy" id="392011"/>
    <lineage>
        <taxon>Bacteria</taxon>
        <taxon>Bacillati</taxon>
        <taxon>Bacillota</taxon>
        <taxon>Bacilli</taxon>
        <taxon>Bacillales</taxon>
        <taxon>Alicyclobacillaceae</taxon>
        <taxon>Alicyclobacillus</taxon>
    </lineage>
</organism>
<dbReference type="Gene3D" id="3.10.20.30">
    <property type="match status" value="1"/>
</dbReference>
<dbReference type="PANTHER" id="PTHR44379:SF7">
    <property type="entry name" value="XANTHINE DEHYDROGENASE SUBUNIT E-RELATED"/>
    <property type="match status" value="1"/>
</dbReference>
<dbReference type="Pfam" id="PF01799">
    <property type="entry name" value="Fer2_2"/>
    <property type="match status" value="1"/>
</dbReference>
<evidence type="ECO:0000256" key="4">
    <source>
        <dbReference type="ARBA" id="ARBA00023004"/>
    </source>
</evidence>
<evidence type="ECO:0000256" key="1">
    <source>
        <dbReference type="ARBA" id="ARBA00022714"/>
    </source>
</evidence>
<dbReference type="PROSITE" id="PS51085">
    <property type="entry name" value="2FE2S_FER_2"/>
    <property type="match status" value="1"/>
</dbReference>
<dbReference type="PANTHER" id="PTHR44379">
    <property type="entry name" value="OXIDOREDUCTASE WITH IRON-SULFUR SUBUNIT"/>
    <property type="match status" value="1"/>
</dbReference>
<evidence type="ECO:0000256" key="3">
    <source>
        <dbReference type="ARBA" id="ARBA00023002"/>
    </source>
</evidence>
<evidence type="ECO:0000256" key="5">
    <source>
        <dbReference type="ARBA" id="ARBA00023014"/>
    </source>
</evidence>
<keyword evidence="8" id="KW-1185">Reference proteome</keyword>
<gene>
    <name evidence="7" type="ORF">KKP3000_004265</name>
</gene>
<accession>A0ABV5AEV3</accession>
<dbReference type="SUPFAM" id="SSF47741">
    <property type="entry name" value="CO dehydrogenase ISP C-domain like"/>
    <property type="match status" value="1"/>
</dbReference>
<dbReference type="InterPro" id="IPR012675">
    <property type="entry name" value="Beta-grasp_dom_sf"/>
</dbReference>
<dbReference type="InterPro" id="IPR051452">
    <property type="entry name" value="Diverse_Oxidoreductases"/>
</dbReference>
<protein>
    <submittedName>
        <fullName evidence="7">(2Fe-2S)-binding protein</fullName>
    </submittedName>
</protein>
<dbReference type="Gene3D" id="1.10.150.120">
    <property type="entry name" value="[2Fe-2S]-binding domain"/>
    <property type="match status" value="1"/>
</dbReference>
<name>A0ABV5AEV3_9BACL</name>
<keyword evidence="1" id="KW-0001">2Fe-2S</keyword>